<dbReference type="InterPro" id="IPR038187">
    <property type="entry name" value="NAC_A/B_dom_sf"/>
</dbReference>
<gene>
    <name evidence="15" type="ORF">BCR35DRAFT_306585</name>
</gene>
<dbReference type="SMART" id="SM01407">
    <property type="entry name" value="NAC"/>
    <property type="match status" value="1"/>
</dbReference>
<evidence type="ECO:0000256" key="13">
    <source>
        <dbReference type="SAM" id="MobiDB-lite"/>
    </source>
</evidence>
<sequence>MSSQFDPEALKKLQAKTAGLRIGGKGTQRKKVVAKARPGAVVEDKKLQAALKKLELSALTGVEEVNMFYENTNVLHFTAPKVHAATGANTFAIYGRGEEKELTELVPGILSQLGPEAMNGLRRIAESYQAQQGSAGSLGPDGVPAVAAEDDDDEVPELVEADATPKIDEVN</sequence>
<dbReference type="GO" id="GO:0005634">
    <property type="term" value="C:nucleus"/>
    <property type="evidence" value="ECO:0007669"/>
    <property type="project" value="UniProtKB-SubCell"/>
</dbReference>
<evidence type="ECO:0000256" key="5">
    <source>
        <dbReference type="ARBA" id="ARBA00022448"/>
    </source>
</evidence>
<dbReference type="FunCoup" id="A0A1Y2EU03">
    <property type="interactions" value="626"/>
</dbReference>
<comment type="subunit">
    <text evidence="12">Part of the nascent polypeptide-associated complex (NAC).</text>
</comment>
<keyword evidence="11" id="KW-0539">Nucleus</keyword>
<evidence type="ECO:0000256" key="3">
    <source>
        <dbReference type="ARBA" id="ARBA00005296"/>
    </source>
</evidence>
<keyword evidence="10 12" id="KW-0804">Transcription</keyword>
<feature type="compositionally biased region" description="Acidic residues" evidence="13">
    <location>
        <begin position="148"/>
        <end position="160"/>
    </location>
</feature>
<name>A0A1Y2EU03_9BASI</name>
<evidence type="ECO:0000256" key="12">
    <source>
        <dbReference type="RuleBase" id="RU361272"/>
    </source>
</evidence>
<dbReference type="GO" id="GO:0015031">
    <property type="term" value="P:protein transport"/>
    <property type="evidence" value="ECO:0007669"/>
    <property type="project" value="UniProtKB-KW"/>
</dbReference>
<comment type="similarity">
    <text evidence="3 12">Belongs to the NAC-beta family.</text>
</comment>
<dbReference type="OrthoDB" id="8033832at2759"/>
<keyword evidence="9 12" id="KW-0805">Transcription regulation</keyword>
<keyword evidence="5" id="KW-0813">Transport</keyword>
<evidence type="ECO:0000256" key="7">
    <source>
        <dbReference type="ARBA" id="ARBA00022491"/>
    </source>
</evidence>
<proteinExistence type="inferred from homology"/>
<keyword evidence="8" id="KW-0653">Protein transport</keyword>
<evidence type="ECO:0000256" key="8">
    <source>
        <dbReference type="ARBA" id="ARBA00022927"/>
    </source>
</evidence>
<evidence type="ECO:0000256" key="11">
    <source>
        <dbReference type="ARBA" id="ARBA00023242"/>
    </source>
</evidence>
<organism evidence="15 16">
    <name type="scientific">Leucosporidium creatinivorum</name>
    <dbReference type="NCBI Taxonomy" id="106004"/>
    <lineage>
        <taxon>Eukaryota</taxon>
        <taxon>Fungi</taxon>
        <taxon>Dikarya</taxon>
        <taxon>Basidiomycota</taxon>
        <taxon>Pucciniomycotina</taxon>
        <taxon>Microbotryomycetes</taxon>
        <taxon>Leucosporidiales</taxon>
        <taxon>Leucosporidium</taxon>
    </lineage>
</organism>
<dbReference type="Pfam" id="PF01849">
    <property type="entry name" value="NAC"/>
    <property type="match status" value="1"/>
</dbReference>
<dbReference type="InParanoid" id="A0A1Y2EU03"/>
<evidence type="ECO:0000256" key="6">
    <source>
        <dbReference type="ARBA" id="ARBA00022490"/>
    </source>
</evidence>
<dbReference type="Gene3D" id="2.20.70.30">
    <property type="entry name" value="Nascent polypeptide-associated complex domain"/>
    <property type="match status" value="1"/>
</dbReference>
<evidence type="ECO:0000256" key="10">
    <source>
        <dbReference type="ARBA" id="ARBA00023163"/>
    </source>
</evidence>
<dbReference type="GO" id="GO:0005737">
    <property type="term" value="C:cytoplasm"/>
    <property type="evidence" value="ECO:0007669"/>
    <property type="project" value="UniProtKB-SubCell"/>
</dbReference>
<evidence type="ECO:0000259" key="14">
    <source>
        <dbReference type="PROSITE" id="PS51151"/>
    </source>
</evidence>
<dbReference type="FunFam" id="2.20.70.30:FF:000003">
    <property type="entry name" value="Nascent polypeptide-associated complex subunit beta"/>
    <property type="match status" value="1"/>
</dbReference>
<keyword evidence="6" id="KW-0963">Cytoplasm</keyword>
<protein>
    <recommendedName>
        <fullName evidence="4 12">Nascent polypeptide-associated complex subunit beta</fullName>
    </recommendedName>
</protein>
<accession>A0A1Y2EU03</accession>
<comment type="subcellular location">
    <subcellularLocation>
        <location evidence="2">Cytoplasm</location>
    </subcellularLocation>
    <subcellularLocation>
        <location evidence="1">Nucleus</location>
    </subcellularLocation>
</comment>
<dbReference type="InterPro" id="IPR002715">
    <property type="entry name" value="Nas_poly-pep-assoc_cplx_dom"/>
</dbReference>
<dbReference type="STRING" id="106004.A0A1Y2EU03"/>
<evidence type="ECO:0000313" key="15">
    <source>
        <dbReference type="EMBL" id="ORY74774.1"/>
    </source>
</evidence>
<evidence type="ECO:0000256" key="4">
    <source>
        <dbReference type="ARBA" id="ARBA00022192"/>
    </source>
</evidence>
<reference evidence="15 16" key="1">
    <citation type="submission" date="2016-07" db="EMBL/GenBank/DDBJ databases">
        <title>Pervasive Adenine N6-methylation of Active Genes in Fungi.</title>
        <authorList>
            <consortium name="DOE Joint Genome Institute"/>
            <person name="Mondo S.J."/>
            <person name="Dannebaum R.O."/>
            <person name="Kuo R.C."/>
            <person name="Labutti K."/>
            <person name="Haridas S."/>
            <person name="Kuo A."/>
            <person name="Salamov A."/>
            <person name="Ahrendt S.R."/>
            <person name="Lipzen A."/>
            <person name="Sullivan W."/>
            <person name="Andreopoulos W.B."/>
            <person name="Clum A."/>
            <person name="Lindquist E."/>
            <person name="Daum C."/>
            <person name="Ramamoorthy G.K."/>
            <person name="Gryganskyi A."/>
            <person name="Culley D."/>
            <person name="Magnuson J.K."/>
            <person name="James T.Y."/>
            <person name="O'Malley M.A."/>
            <person name="Stajich J.E."/>
            <person name="Spatafora J.W."/>
            <person name="Visel A."/>
            <person name="Grigoriev I.V."/>
        </authorList>
    </citation>
    <scope>NUCLEOTIDE SEQUENCE [LARGE SCALE GENOMIC DNA]</scope>
    <source>
        <strain evidence="15 16">62-1032</strain>
    </source>
</reference>
<feature type="region of interest" description="Disordered" evidence="13">
    <location>
        <begin position="130"/>
        <end position="171"/>
    </location>
</feature>
<evidence type="ECO:0000256" key="2">
    <source>
        <dbReference type="ARBA" id="ARBA00004496"/>
    </source>
</evidence>
<dbReference type="PROSITE" id="PS51151">
    <property type="entry name" value="NAC_AB"/>
    <property type="match status" value="1"/>
</dbReference>
<feature type="domain" description="NAC-A/B" evidence="14">
    <location>
        <begin position="41"/>
        <end position="106"/>
    </location>
</feature>
<dbReference type="PANTHER" id="PTHR10351">
    <property type="entry name" value="TRANSCRIPTION FACTOR BTF3 FAMILY MEMBER"/>
    <property type="match status" value="1"/>
</dbReference>
<dbReference type="Proteomes" id="UP000193467">
    <property type="component" value="Unassembled WGS sequence"/>
</dbReference>
<dbReference type="CDD" id="cd22055">
    <property type="entry name" value="NAC_BTF3"/>
    <property type="match status" value="1"/>
</dbReference>
<evidence type="ECO:0000256" key="1">
    <source>
        <dbReference type="ARBA" id="ARBA00004123"/>
    </source>
</evidence>
<evidence type="ECO:0000256" key="9">
    <source>
        <dbReference type="ARBA" id="ARBA00023015"/>
    </source>
</evidence>
<keyword evidence="7" id="KW-0678">Repressor</keyword>
<comment type="caution">
    <text evidence="15">The sequence shown here is derived from an EMBL/GenBank/DDBJ whole genome shotgun (WGS) entry which is preliminary data.</text>
</comment>
<dbReference type="EMBL" id="MCGR01000040">
    <property type="protein sequence ID" value="ORY74774.1"/>
    <property type="molecule type" value="Genomic_DNA"/>
</dbReference>
<evidence type="ECO:0000313" key="16">
    <source>
        <dbReference type="Proteomes" id="UP000193467"/>
    </source>
</evidence>
<keyword evidence="16" id="KW-1185">Reference proteome</keyword>
<dbReference type="InterPro" id="IPR039370">
    <property type="entry name" value="BTF3"/>
</dbReference>
<dbReference type="AlphaFoldDB" id="A0A1Y2EU03"/>